<organism evidence="2 3">
    <name type="scientific">Parasponia andersonii</name>
    <name type="common">Sponia andersonii</name>
    <dbReference type="NCBI Taxonomy" id="3476"/>
    <lineage>
        <taxon>Eukaryota</taxon>
        <taxon>Viridiplantae</taxon>
        <taxon>Streptophyta</taxon>
        <taxon>Embryophyta</taxon>
        <taxon>Tracheophyta</taxon>
        <taxon>Spermatophyta</taxon>
        <taxon>Magnoliopsida</taxon>
        <taxon>eudicotyledons</taxon>
        <taxon>Gunneridae</taxon>
        <taxon>Pentapetalae</taxon>
        <taxon>rosids</taxon>
        <taxon>fabids</taxon>
        <taxon>Rosales</taxon>
        <taxon>Cannabaceae</taxon>
        <taxon>Parasponia</taxon>
    </lineage>
</organism>
<evidence type="ECO:0000313" key="2">
    <source>
        <dbReference type="EMBL" id="PON35888.1"/>
    </source>
</evidence>
<keyword evidence="3" id="KW-1185">Reference proteome</keyword>
<comment type="caution">
    <text evidence="2">The sequence shown here is derived from an EMBL/GenBank/DDBJ whole genome shotgun (WGS) entry which is preliminary data.</text>
</comment>
<sequence>MSSKVGDVSDAAAMTKDFRCRRPLPKRGQIKSRIAASAIHSIVSVLSRASSDRKRPCRTHFKREADH</sequence>
<gene>
    <name evidence="2" type="ORF">PanWU01x14_332850</name>
</gene>
<feature type="compositionally biased region" description="Basic residues" evidence="1">
    <location>
        <begin position="19"/>
        <end position="30"/>
    </location>
</feature>
<dbReference type="OrthoDB" id="1685917at2759"/>
<evidence type="ECO:0000256" key="1">
    <source>
        <dbReference type="SAM" id="MobiDB-lite"/>
    </source>
</evidence>
<proteinExistence type="predicted"/>
<reference evidence="3" key="1">
    <citation type="submission" date="2016-06" db="EMBL/GenBank/DDBJ databases">
        <title>Parallel loss of symbiosis genes in relatives of nitrogen-fixing non-legume Parasponia.</title>
        <authorList>
            <person name="Van Velzen R."/>
            <person name="Holmer R."/>
            <person name="Bu F."/>
            <person name="Rutten L."/>
            <person name="Van Zeijl A."/>
            <person name="Liu W."/>
            <person name="Santuari L."/>
            <person name="Cao Q."/>
            <person name="Sharma T."/>
            <person name="Shen D."/>
            <person name="Roswanjaya Y."/>
            <person name="Wardhani T."/>
            <person name="Kalhor M.S."/>
            <person name="Jansen J."/>
            <person name="Van den Hoogen J."/>
            <person name="Gungor B."/>
            <person name="Hartog M."/>
            <person name="Hontelez J."/>
            <person name="Verver J."/>
            <person name="Yang W.-C."/>
            <person name="Schijlen E."/>
            <person name="Repin R."/>
            <person name="Schilthuizen M."/>
            <person name="Schranz E."/>
            <person name="Heidstra R."/>
            <person name="Miyata K."/>
            <person name="Fedorova E."/>
            <person name="Kohlen W."/>
            <person name="Bisseling T."/>
            <person name="Smit S."/>
            <person name="Geurts R."/>
        </authorList>
    </citation>
    <scope>NUCLEOTIDE SEQUENCE [LARGE SCALE GENOMIC DNA]</scope>
    <source>
        <strain evidence="3">cv. WU1-14</strain>
    </source>
</reference>
<evidence type="ECO:0000313" key="3">
    <source>
        <dbReference type="Proteomes" id="UP000237105"/>
    </source>
</evidence>
<protein>
    <submittedName>
        <fullName evidence="2">Uncharacterized protein</fullName>
    </submittedName>
</protein>
<name>A0A2P5AH71_PARAD</name>
<accession>A0A2P5AH71</accession>
<feature type="region of interest" description="Disordered" evidence="1">
    <location>
        <begin position="1"/>
        <end position="31"/>
    </location>
</feature>
<dbReference type="AlphaFoldDB" id="A0A2P5AH71"/>
<dbReference type="Proteomes" id="UP000237105">
    <property type="component" value="Unassembled WGS sequence"/>
</dbReference>
<dbReference type="EMBL" id="JXTB01000592">
    <property type="protein sequence ID" value="PON35888.1"/>
    <property type="molecule type" value="Genomic_DNA"/>
</dbReference>